<dbReference type="RefSeq" id="WP_139162875.1">
    <property type="nucleotide sequence ID" value="NZ_FMXO01000001.1"/>
</dbReference>
<protein>
    <submittedName>
        <fullName evidence="1">Uncharacterized protein</fullName>
    </submittedName>
</protein>
<reference evidence="1 2" key="1">
    <citation type="submission" date="2016-10" db="EMBL/GenBank/DDBJ databases">
        <authorList>
            <person name="de Groot N.N."/>
        </authorList>
    </citation>
    <scope>NUCLEOTIDE SEQUENCE [LARGE SCALE GENOMIC DNA]</scope>
    <source>
        <strain evidence="1 2">ASO4-2</strain>
    </source>
</reference>
<organism evidence="1 2">
    <name type="scientific">Desulfonatronum thiosulfatophilum</name>
    <dbReference type="NCBI Taxonomy" id="617002"/>
    <lineage>
        <taxon>Bacteria</taxon>
        <taxon>Pseudomonadati</taxon>
        <taxon>Thermodesulfobacteriota</taxon>
        <taxon>Desulfovibrionia</taxon>
        <taxon>Desulfovibrionales</taxon>
        <taxon>Desulfonatronaceae</taxon>
        <taxon>Desulfonatronum</taxon>
    </lineage>
</organism>
<gene>
    <name evidence="1" type="ORF">SAMN05660653_00232</name>
</gene>
<name>A0A1G6A8Q4_9BACT</name>
<sequence length="359" mass="39810">MINPNCLPEIACLVSSPDGDLPVTEDNLRIPLEGCDQGTSYGEYFAFIRQALLRDDCRLLRSLGTFLEVEGEPAIVSVRAEKHGALYHPASLSITWRGGAAAKFALLVAISKRGKQALRHESRVLSILQDKPGTPFLPRPQYAMADETASLLVVPWFSGFHEFHVCGDGSFLLWDHDQGIRRLGQSELEKVFFQVGRILTLCLDPKTGAGIHPWSHAAGDFIVRWEGQDVDVRLTTARDYGPLVETDNLLSSLFAFVLDLALRVRLDREDGVGEWVWMDRNVMESAVRGFSAALGEHGAEGEALTALGRLLPSFSPDELLDGYEPLLDRFSRAELMIILPRLEEHCRELSMALGAVSER</sequence>
<evidence type="ECO:0000313" key="2">
    <source>
        <dbReference type="Proteomes" id="UP000198771"/>
    </source>
</evidence>
<dbReference type="OrthoDB" id="5494762at2"/>
<dbReference type="STRING" id="617002.SAMN05660653_00232"/>
<keyword evidence="2" id="KW-1185">Reference proteome</keyword>
<proteinExistence type="predicted"/>
<dbReference type="Proteomes" id="UP000198771">
    <property type="component" value="Unassembled WGS sequence"/>
</dbReference>
<dbReference type="AlphaFoldDB" id="A0A1G6A8Q4"/>
<accession>A0A1G6A8Q4</accession>
<dbReference type="EMBL" id="FMXO01000001">
    <property type="protein sequence ID" value="SDB04716.1"/>
    <property type="molecule type" value="Genomic_DNA"/>
</dbReference>
<evidence type="ECO:0000313" key="1">
    <source>
        <dbReference type="EMBL" id="SDB04716.1"/>
    </source>
</evidence>